<gene>
    <name evidence="2" type="ORF">RBB77_15095</name>
</gene>
<dbReference type="SUPFAM" id="SSF55781">
    <property type="entry name" value="GAF domain-like"/>
    <property type="match status" value="1"/>
</dbReference>
<organism evidence="2">
    <name type="scientific">Tunturiibacter psychrotolerans</name>
    <dbReference type="NCBI Taxonomy" id="3069686"/>
    <lineage>
        <taxon>Bacteria</taxon>
        <taxon>Pseudomonadati</taxon>
        <taxon>Acidobacteriota</taxon>
        <taxon>Terriglobia</taxon>
        <taxon>Terriglobales</taxon>
        <taxon>Acidobacteriaceae</taxon>
        <taxon>Tunturiibacter</taxon>
    </lineage>
</organism>
<dbReference type="Gene3D" id="3.30.450.40">
    <property type="match status" value="1"/>
</dbReference>
<proteinExistence type="predicted"/>
<accession>A0AAU7ZKQ7</accession>
<sequence length="307" mass="33520">MASILCGFDRAGSWAERAKGFYQMSTVDSITADTGLEVIDLVEDASFAERHLHERDVVTQMEGMRRVARAFIDNPDAILQELVNAAVELCGADSSGISIQQDTGRDEDYYHWVATAGAYSGFLNAVLPRSPSACGVCLERGRPQLFRVTQRFFDLLGVEAPEVTDGILLPWDEGETRGTIFVMAHGRDEAFDGNDVRMMQVLADFVAMGVRQQRQQKQLMEQAMLGAAAGMANELAHRINNPLQSITNLVYLAAAGGVSGDAKTLAEELSVPIQRLSVLAARLLSLPTAANRRPETVDEDLRVMTAE</sequence>
<reference evidence="2" key="2">
    <citation type="journal article" date="2024" name="Environ. Microbiol.">
        <title>Genome analysis and description of Tunturibacter gen. nov. expands the diversity of Terriglobia in tundra soils.</title>
        <authorList>
            <person name="Messyasz A."/>
            <person name="Mannisto M.K."/>
            <person name="Kerkhof L.J."/>
            <person name="Haggblom M.M."/>
        </authorList>
    </citation>
    <scope>NUCLEOTIDE SEQUENCE</scope>
    <source>
        <strain evidence="2">X5P6</strain>
    </source>
</reference>
<name>A0AAU7ZKQ7_9BACT</name>
<dbReference type="RefSeq" id="WP_353062612.1">
    <property type="nucleotide sequence ID" value="NZ_CP132942.1"/>
</dbReference>
<reference evidence="2" key="1">
    <citation type="submission" date="2023-08" db="EMBL/GenBank/DDBJ databases">
        <authorList>
            <person name="Messyasz A."/>
            <person name="Mannisto M.K."/>
            <person name="Kerkhof L.J."/>
            <person name="Haggblom M."/>
        </authorList>
    </citation>
    <scope>NUCLEOTIDE SEQUENCE</scope>
    <source>
        <strain evidence="2">X5P6</strain>
    </source>
</reference>
<evidence type="ECO:0000259" key="1">
    <source>
        <dbReference type="Pfam" id="PF13185"/>
    </source>
</evidence>
<dbReference type="AlphaFoldDB" id="A0AAU7ZKQ7"/>
<dbReference type="KEGG" id="tpsc:RBB77_15095"/>
<dbReference type="Gene3D" id="1.10.287.130">
    <property type="match status" value="1"/>
</dbReference>
<evidence type="ECO:0000313" key="2">
    <source>
        <dbReference type="EMBL" id="XCB31769.1"/>
    </source>
</evidence>
<dbReference type="Pfam" id="PF13185">
    <property type="entry name" value="GAF_2"/>
    <property type="match status" value="1"/>
</dbReference>
<dbReference type="InterPro" id="IPR029016">
    <property type="entry name" value="GAF-like_dom_sf"/>
</dbReference>
<dbReference type="EMBL" id="CP132942">
    <property type="protein sequence ID" value="XCB31769.1"/>
    <property type="molecule type" value="Genomic_DNA"/>
</dbReference>
<feature type="domain" description="GAF" evidence="1">
    <location>
        <begin position="74"/>
        <end position="208"/>
    </location>
</feature>
<protein>
    <submittedName>
        <fullName evidence="2">GAF domain-containing protein</fullName>
    </submittedName>
</protein>
<dbReference type="InterPro" id="IPR003018">
    <property type="entry name" value="GAF"/>
</dbReference>